<gene>
    <name evidence="2" type="ORF">OAUR00152_LOCUS25766</name>
    <name evidence="3" type="ORF">OAUR00152_LOCUS25767</name>
</gene>
<dbReference type="Pfam" id="PF10294">
    <property type="entry name" value="Methyltransf_16"/>
    <property type="match status" value="2"/>
</dbReference>
<reference evidence="3" key="1">
    <citation type="submission" date="2021-01" db="EMBL/GenBank/DDBJ databases">
        <authorList>
            <person name="Corre E."/>
            <person name="Pelletier E."/>
            <person name="Niang G."/>
            <person name="Scheremetjew M."/>
            <person name="Finn R."/>
            <person name="Kale V."/>
            <person name="Holt S."/>
            <person name="Cochrane G."/>
            <person name="Meng A."/>
            <person name="Brown T."/>
            <person name="Cohen L."/>
        </authorList>
    </citation>
    <scope>NUCLEOTIDE SEQUENCE</scope>
    <source>
        <strain evidence="3">Isolate 1302-5</strain>
    </source>
</reference>
<evidence type="ECO:0008006" key="4">
    <source>
        <dbReference type="Google" id="ProtNLM"/>
    </source>
</evidence>
<feature type="signal peptide" evidence="1">
    <location>
        <begin position="1"/>
        <end position="17"/>
    </location>
</feature>
<dbReference type="EMBL" id="HBKQ01037327">
    <property type="protein sequence ID" value="CAE2259058.1"/>
    <property type="molecule type" value="Transcribed_RNA"/>
</dbReference>
<dbReference type="Gene3D" id="3.40.50.150">
    <property type="entry name" value="Vaccinia Virus protein VP39"/>
    <property type="match status" value="1"/>
</dbReference>
<sequence>MLLRTPMILPLLPSGAALKLARSDGVLGGRIWPAAVALCEYLVSVKQTHALECVELGSGTGAVGLFAAAMGYAVTVTEHRPALTSARPPVTAAADGTPEDLDMERSDQLLSLLQTNVDENLHLFEHLPRVLELDWTDTHQVQHVAASSESHDKGFDLILASDVTYISQFHQPLADTIACLLHQDISRDSCDSRAERATMRSKCLLSHQERLLNLRGSDSQLDGFEQALMKAGLSSVCKEVYSFLEGSTTHQVSILEIQHKQVCRPGELRSGLWVP</sequence>
<dbReference type="PANTHER" id="PTHR14614:SF132">
    <property type="entry name" value="PROTEIN-LYSINE METHYLTRANSFERASE C42C1.13"/>
    <property type="match status" value="1"/>
</dbReference>
<evidence type="ECO:0000313" key="3">
    <source>
        <dbReference type="EMBL" id="CAE2259058.1"/>
    </source>
</evidence>
<proteinExistence type="predicted"/>
<accession>A0A6U6GS73</accession>
<organism evidence="3">
    <name type="scientific">Odontella aurita</name>
    <dbReference type="NCBI Taxonomy" id="265563"/>
    <lineage>
        <taxon>Eukaryota</taxon>
        <taxon>Sar</taxon>
        <taxon>Stramenopiles</taxon>
        <taxon>Ochrophyta</taxon>
        <taxon>Bacillariophyta</taxon>
        <taxon>Mediophyceae</taxon>
        <taxon>Biddulphiophycidae</taxon>
        <taxon>Eupodiscales</taxon>
        <taxon>Odontellaceae</taxon>
        <taxon>Odontella</taxon>
    </lineage>
</organism>
<name>A0A6U6GS73_9STRA</name>
<dbReference type="SUPFAM" id="SSF53335">
    <property type="entry name" value="S-adenosyl-L-methionine-dependent methyltransferases"/>
    <property type="match status" value="1"/>
</dbReference>
<dbReference type="InterPro" id="IPR019410">
    <property type="entry name" value="Methyltransf_16"/>
</dbReference>
<feature type="chain" id="PRO_5036394028" description="Calmodulin-lysine N-methyltransferase" evidence="1">
    <location>
        <begin position="18"/>
        <end position="275"/>
    </location>
</feature>
<evidence type="ECO:0000256" key="1">
    <source>
        <dbReference type="SAM" id="SignalP"/>
    </source>
</evidence>
<keyword evidence="1" id="KW-0732">Signal</keyword>
<dbReference type="InterPro" id="IPR029063">
    <property type="entry name" value="SAM-dependent_MTases_sf"/>
</dbReference>
<protein>
    <recommendedName>
        <fullName evidence="4">Calmodulin-lysine N-methyltransferase</fullName>
    </recommendedName>
</protein>
<dbReference type="PANTHER" id="PTHR14614">
    <property type="entry name" value="HEPATOCELLULAR CARCINOMA-ASSOCIATED ANTIGEN"/>
    <property type="match status" value="1"/>
</dbReference>
<dbReference type="EMBL" id="HBKQ01037326">
    <property type="protein sequence ID" value="CAE2259057.1"/>
    <property type="molecule type" value="Transcribed_RNA"/>
</dbReference>
<dbReference type="AlphaFoldDB" id="A0A6U6GS73"/>
<evidence type="ECO:0000313" key="2">
    <source>
        <dbReference type="EMBL" id="CAE2259057.1"/>
    </source>
</evidence>